<accession>A0A6H5I8L1</accession>
<dbReference type="Proteomes" id="UP000479190">
    <property type="component" value="Unassembled WGS sequence"/>
</dbReference>
<name>A0A6H5I8L1_9HYME</name>
<sequence length="204" mass="23736">MDVVLDRGADLSSFDFPTVNDFDECFAVDENEKHRLKVKYASGPLAIVECLEKRGFLMGRSDAVTIMKLIIKYELYEKSSNLKNVLGKDKFFTNQARKIRIVDSGTSPSLYDLIRLRPEEVAAKQLTCLDYFKFAGSKKFSKIPEGHREACALHLCEIISRRFFRRWTLDPLLELTRYRLSILCCDIIMEKLTYRDLLYRKPKS</sequence>
<keyword evidence="2" id="KW-1185">Reference proteome</keyword>
<evidence type="ECO:0000313" key="2">
    <source>
        <dbReference type="Proteomes" id="UP000479190"/>
    </source>
</evidence>
<dbReference type="EMBL" id="CADCXV010000638">
    <property type="protein sequence ID" value="CAB0031281.1"/>
    <property type="molecule type" value="Genomic_DNA"/>
</dbReference>
<reference evidence="1 2" key="1">
    <citation type="submission" date="2020-02" db="EMBL/GenBank/DDBJ databases">
        <authorList>
            <person name="Ferguson B K."/>
        </authorList>
    </citation>
    <scope>NUCLEOTIDE SEQUENCE [LARGE SCALE GENOMIC DNA]</scope>
</reference>
<proteinExistence type="predicted"/>
<gene>
    <name evidence="1" type="ORF">TBRA_LOCUS3259</name>
</gene>
<organism evidence="1 2">
    <name type="scientific">Trichogramma brassicae</name>
    <dbReference type="NCBI Taxonomy" id="86971"/>
    <lineage>
        <taxon>Eukaryota</taxon>
        <taxon>Metazoa</taxon>
        <taxon>Ecdysozoa</taxon>
        <taxon>Arthropoda</taxon>
        <taxon>Hexapoda</taxon>
        <taxon>Insecta</taxon>
        <taxon>Pterygota</taxon>
        <taxon>Neoptera</taxon>
        <taxon>Endopterygota</taxon>
        <taxon>Hymenoptera</taxon>
        <taxon>Apocrita</taxon>
        <taxon>Proctotrupomorpha</taxon>
        <taxon>Chalcidoidea</taxon>
        <taxon>Trichogrammatidae</taxon>
        <taxon>Trichogramma</taxon>
    </lineage>
</organism>
<dbReference type="AlphaFoldDB" id="A0A6H5I8L1"/>
<protein>
    <submittedName>
        <fullName evidence="1">Uncharacterized protein</fullName>
    </submittedName>
</protein>
<evidence type="ECO:0000313" key="1">
    <source>
        <dbReference type="EMBL" id="CAB0031281.1"/>
    </source>
</evidence>